<protein>
    <submittedName>
        <fullName evidence="2">Uncharacterized protein</fullName>
    </submittedName>
</protein>
<dbReference type="EMBL" id="RJUL01000002">
    <property type="protein sequence ID" value="ROQ29738.1"/>
    <property type="molecule type" value="Genomic_DNA"/>
</dbReference>
<evidence type="ECO:0000313" key="3">
    <source>
        <dbReference type="Proteomes" id="UP000268033"/>
    </source>
</evidence>
<dbReference type="AlphaFoldDB" id="A0A3N1PP43"/>
<keyword evidence="1" id="KW-1133">Transmembrane helix</keyword>
<dbReference type="RefSeq" id="WP_123420666.1">
    <property type="nucleotide sequence ID" value="NZ_RJUL01000002.1"/>
</dbReference>
<dbReference type="STRING" id="584787.GCA_001247655_03034"/>
<proteinExistence type="predicted"/>
<keyword evidence="1" id="KW-0812">Transmembrane</keyword>
<reference evidence="2 3" key="1">
    <citation type="submission" date="2018-11" db="EMBL/GenBank/DDBJ databases">
        <title>Genomic Encyclopedia of Type Strains, Phase IV (KMG-IV): sequencing the most valuable type-strain genomes for metagenomic binning, comparative biology and taxonomic classification.</title>
        <authorList>
            <person name="Goeker M."/>
        </authorList>
    </citation>
    <scope>NUCLEOTIDE SEQUENCE [LARGE SCALE GENOMIC DNA]</scope>
    <source>
        <strain evidence="2 3">DSM 21945</strain>
    </source>
</reference>
<gene>
    <name evidence="2" type="ORF">EDC28_102107</name>
</gene>
<accession>A0A3N1PP43</accession>
<evidence type="ECO:0000256" key="1">
    <source>
        <dbReference type="SAM" id="Phobius"/>
    </source>
</evidence>
<feature type="transmembrane region" description="Helical" evidence="1">
    <location>
        <begin position="39"/>
        <end position="60"/>
    </location>
</feature>
<organism evidence="2 3">
    <name type="scientific">Gallaecimonas pentaromativorans</name>
    <dbReference type="NCBI Taxonomy" id="584787"/>
    <lineage>
        <taxon>Bacteria</taxon>
        <taxon>Pseudomonadati</taxon>
        <taxon>Pseudomonadota</taxon>
        <taxon>Gammaproteobacteria</taxon>
        <taxon>Enterobacterales</taxon>
        <taxon>Gallaecimonadaceae</taxon>
        <taxon>Gallaecimonas</taxon>
    </lineage>
</organism>
<dbReference type="Proteomes" id="UP000268033">
    <property type="component" value="Unassembled WGS sequence"/>
</dbReference>
<sequence length="71" mass="7439">MAINATLLGQFLAVFVLVMGVLCYWVARGKVKNPVVAGILGAIASVLPAAGLVYLAILLFKKDLPRAEAAQ</sequence>
<evidence type="ECO:0000313" key="2">
    <source>
        <dbReference type="EMBL" id="ROQ29738.1"/>
    </source>
</evidence>
<keyword evidence="1" id="KW-0472">Membrane</keyword>
<name>A0A3N1PP43_9GAMM</name>
<comment type="caution">
    <text evidence="2">The sequence shown here is derived from an EMBL/GenBank/DDBJ whole genome shotgun (WGS) entry which is preliminary data.</text>
</comment>
<keyword evidence="3" id="KW-1185">Reference proteome</keyword>
<feature type="transmembrane region" description="Helical" evidence="1">
    <location>
        <begin position="7"/>
        <end position="27"/>
    </location>
</feature>